<feature type="signal peptide" evidence="9">
    <location>
        <begin position="1"/>
        <end position="27"/>
    </location>
</feature>
<name>A0A1H9WC66_9BACI</name>
<keyword evidence="4" id="KW-0031">Aminopeptidase</keyword>
<keyword evidence="9" id="KW-0732">Signal</keyword>
<evidence type="ECO:0000256" key="1">
    <source>
        <dbReference type="ARBA" id="ARBA00000123"/>
    </source>
</evidence>
<dbReference type="SUPFAM" id="SSF53474">
    <property type="entry name" value="alpha/beta-Hydrolases"/>
    <property type="match status" value="1"/>
</dbReference>
<evidence type="ECO:0000256" key="2">
    <source>
        <dbReference type="ARBA" id="ARBA00010819"/>
    </source>
</evidence>
<dbReference type="Gene3D" id="2.60.120.260">
    <property type="entry name" value="Galactose-binding domain-like"/>
    <property type="match status" value="1"/>
</dbReference>
<gene>
    <name evidence="11" type="ORF">SAMN05518684_11612</name>
</gene>
<organism evidence="11 12">
    <name type="scientific">Salipaludibacillus aurantiacus</name>
    <dbReference type="NCBI Taxonomy" id="1601833"/>
    <lineage>
        <taxon>Bacteria</taxon>
        <taxon>Bacillati</taxon>
        <taxon>Bacillota</taxon>
        <taxon>Bacilli</taxon>
        <taxon>Bacillales</taxon>
        <taxon>Bacillaceae</taxon>
    </lineage>
</organism>
<dbReference type="RefSeq" id="WP_093054502.1">
    <property type="nucleotide sequence ID" value="NZ_FOGT01000016.1"/>
</dbReference>
<dbReference type="EMBL" id="FOGT01000016">
    <property type="protein sequence ID" value="SES31500.1"/>
    <property type="molecule type" value="Genomic_DNA"/>
</dbReference>
<dbReference type="GO" id="GO:0004177">
    <property type="term" value="F:aminopeptidase activity"/>
    <property type="evidence" value="ECO:0007669"/>
    <property type="project" value="UniProtKB-KW"/>
</dbReference>
<dbReference type="OrthoDB" id="319764at2"/>
<dbReference type="SMART" id="SM00939">
    <property type="entry name" value="PepX_C"/>
    <property type="match status" value="1"/>
</dbReference>
<dbReference type="Pfam" id="PF08530">
    <property type="entry name" value="PepX_C"/>
    <property type="match status" value="1"/>
</dbReference>
<dbReference type="InterPro" id="IPR008979">
    <property type="entry name" value="Galactose-bd-like_sf"/>
</dbReference>
<evidence type="ECO:0000256" key="7">
    <source>
        <dbReference type="ARBA" id="ARBA00022825"/>
    </source>
</evidence>
<keyword evidence="6" id="KW-0378">Hydrolase</keyword>
<protein>
    <recommendedName>
        <fullName evidence="3">Xaa-Pro dipeptidyl-peptidase</fullName>
        <ecNumber evidence="3">3.4.14.11</ecNumber>
    </recommendedName>
    <alternativeName>
        <fullName evidence="8">X-prolyl-dipeptidyl aminopeptidase</fullName>
    </alternativeName>
</protein>
<dbReference type="InterPro" id="IPR005674">
    <property type="entry name" value="CocE/Ser_esterase"/>
</dbReference>
<evidence type="ECO:0000313" key="11">
    <source>
        <dbReference type="EMBL" id="SES31500.1"/>
    </source>
</evidence>
<evidence type="ECO:0000259" key="10">
    <source>
        <dbReference type="SMART" id="SM00939"/>
    </source>
</evidence>
<dbReference type="InterPro" id="IPR008252">
    <property type="entry name" value="Pept_S15_Xpro"/>
</dbReference>
<dbReference type="InterPro" id="IPR000383">
    <property type="entry name" value="Xaa-Pro-like_dom"/>
</dbReference>
<dbReference type="Proteomes" id="UP000198571">
    <property type="component" value="Unassembled WGS sequence"/>
</dbReference>
<dbReference type="GO" id="GO:0008239">
    <property type="term" value="F:dipeptidyl-peptidase activity"/>
    <property type="evidence" value="ECO:0007669"/>
    <property type="project" value="UniProtKB-EC"/>
</dbReference>
<comment type="similarity">
    <text evidence="2">Belongs to the peptidase S15 family.</text>
</comment>
<comment type="catalytic activity">
    <reaction evidence="1">
        <text>Hydrolyzes Xaa-Pro-|- bonds to release unblocked, N-terminal dipeptides from substrates including Ala-Pro-|-p-nitroanilide and (sequentially) Tyr-Pro-|-Phe-Pro-|-Gly-Pro-|-Ile.</text>
        <dbReference type="EC" id="3.4.14.11"/>
    </reaction>
</comment>
<sequence length="614" mass="67557">MKKTSLLSGLSSLVILLSLVSPSTTSAEPGDLPLNGLIPETADETAFIELAEGKTSPVYSTSDAIVENLLVETTIDSDNTGERDLVSIKVMRPNTEPGVKVPVIYEMSPYRAGLRPLHFFDVDVDLQPVPHPGNGYGRGNAGGKPFTSGQVTGQLANYYVPRGYAVILGEGIGSGRSTGCATSGDKYETLGTVAVIEWLNGNARAFNTDGKEVFADWTTGNVGMTGASYNGTLATAAATTGVEGLKTIVPVVAISNWYDYFRANGAVVAPGGYQGEDASVLADAVTTRANGEICDPVLEKMVEDEDRITGDYNEFWDERNYLNDIENIEASVFLVHGLNDRNVRTKQFSQLWEAIGKYDIPRKMWLHQGGHRGAGSANNWQETQHKWYDYWLYGLENGITEEPKVDVEREDQSWHKQDHWPHADVKSTNLYFQPEGEGTGSLEVSPVRDLPKVKQTFTDAPRTNPTSLISEPDDVQENRVEYTTDQLAEPVHMSGTPEIKVRASLNSQVSNLSAFLVDYKKDGTQTVVTRGWMDAQNIHGEERSISLVPGRDYTFEWDMQPHDYVFNEGSRIGVVVMASDRDHTLRPFSETEVSLLPTKSYLTLPIINGKDAIK</sequence>
<evidence type="ECO:0000256" key="6">
    <source>
        <dbReference type="ARBA" id="ARBA00022801"/>
    </source>
</evidence>
<dbReference type="InterPro" id="IPR029058">
    <property type="entry name" value="AB_hydrolase_fold"/>
</dbReference>
<evidence type="ECO:0000256" key="5">
    <source>
        <dbReference type="ARBA" id="ARBA00022670"/>
    </source>
</evidence>
<feature type="domain" description="Xaa-Pro dipeptidyl-peptidase C-terminal" evidence="10">
    <location>
        <begin position="385"/>
        <end position="603"/>
    </location>
</feature>
<dbReference type="GO" id="GO:0008236">
    <property type="term" value="F:serine-type peptidase activity"/>
    <property type="evidence" value="ECO:0007669"/>
    <property type="project" value="UniProtKB-KW"/>
</dbReference>
<dbReference type="NCBIfam" id="NF003780">
    <property type="entry name" value="PRK05371.1-1"/>
    <property type="match status" value="1"/>
</dbReference>
<feature type="chain" id="PRO_5011605854" description="Xaa-Pro dipeptidyl-peptidase" evidence="9">
    <location>
        <begin position="28"/>
        <end position="614"/>
    </location>
</feature>
<proteinExistence type="inferred from homology"/>
<accession>A0A1H9WC66</accession>
<dbReference type="EC" id="3.4.14.11" evidence="3"/>
<dbReference type="Pfam" id="PF02129">
    <property type="entry name" value="Peptidase_S15"/>
    <property type="match status" value="1"/>
</dbReference>
<keyword evidence="7" id="KW-0720">Serine protease</keyword>
<dbReference type="SUPFAM" id="SSF49785">
    <property type="entry name" value="Galactose-binding domain-like"/>
    <property type="match status" value="1"/>
</dbReference>
<evidence type="ECO:0000313" key="12">
    <source>
        <dbReference type="Proteomes" id="UP000198571"/>
    </source>
</evidence>
<evidence type="ECO:0000256" key="4">
    <source>
        <dbReference type="ARBA" id="ARBA00022438"/>
    </source>
</evidence>
<reference evidence="12" key="1">
    <citation type="submission" date="2016-10" db="EMBL/GenBank/DDBJ databases">
        <authorList>
            <person name="Varghese N."/>
            <person name="Submissions S."/>
        </authorList>
    </citation>
    <scope>NUCLEOTIDE SEQUENCE [LARGE SCALE GENOMIC DNA]</scope>
    <source>
        <strain evidence="12">S9</strain>
    </source>
</reference>
<dbReference type="NCBIfam" id="TIGR00976">
    <property type="entry name" value="CocE_NonD"/>
    <property type="match status" value="1"/>
</dbReference>
<dbReference type="GO" id="GO:0006508">
    <property type="term" value="P:proteolysis"/>
    <property type="evidence" value="ECO:0007669"/>
    <property type="project" value="UniProtKB-KW"/>
</dbReference>
<dbReference type="InterPro" id="IPR013736">
    <property type="entry name" value="Xaa-Pro_dipept_C"/>
</dbReference>
<evidence type="ECO:0000256" key="8">
    <source>
        <dbReference type="ARBA" id="ARBA00030045"/>
    </source>
</evidence>
<keyword evidence="5" id="KW-0645">Protease</keyword>
<evidence type="ECO:0000256" key="9">
    <source>
        <dbReference type="SAM" id="SignalP"/>
    </source>
</evidence>
<evidence type="ECO:0000256" key="3">
    <source>
        <dbReference type="ARBA" id="ARBA00012463"/>
    </source>
</evidence>
<dbReference type="STRING" id="1601833.SAMN05518684_11612"/>
<keyword evidence="12" id="KW-1185">Reference proteome</keyword>
<dbReference type="AlphaFoldDB" id="A0A1H9WC66"/>
<dbReference type="Gene3D" id="3.40.50.1820">
    <property type="entry name" value="alpha/beta hydrolase"/>
    <property type="match status" value="2"/>
</dbReference>
<dbReference type="PRINTS" id="PR00923">
    <property type="entry name" value="LACTOPTASE"/>
</dbReference>